<protein>
    <recommendedName>
        <fullName evidence="3">Gfo/Idh/MocA-like oxidoreductase N-terminal domain-containing protein</fullName>
    </recommendedName>
</protein>
<sequence>MQLLRPDLVTMVTPPHEKTCPDTIRTVLECGYDVFLEKFRPRSWEDGATLSALCRSTGRQVAI</sequence>
<reference evidence="1 2" key="1">
    <citation type="submission" date="2019-10" db="EMBL/GenBank/DDBJ databases">
        <title>Description of Paenibacillus terrestris sp. nov.</title>
        <authorList>
            <person name="Carlier A."/>
            <person name="Qi S."/>
        </authorList>
    </citation>
    <scope>NUCLEOTIDE SEQUENCE [LARGE SCALE GENOMIC DNA]</scope>
    <source>
        <strain evidence="1 2">LMG 31458</strain>
    </source>
</reference>
<comment type="caution">
    <text evidence="1">The sequence shown here is derived from an EMBL/GenBank/DDBJ whole genome shotgun (WGS) entry which is preliminary data.</text>
</comment>
<accession>A0ABX1XVX0</accession>
<evidence type="ECO:0008006" key="3">
    <source>
        <dbReference type="Google" id="ProtNLM"/>
    </source>
</evidence>
<proteinExistence type="predicted"/>
<dbReference type="RefSeq" id="WP_171643282.1">
    <property type="nucleotide sequence ID" value="NZ_WHOA01000085.1"/>
</dbReference>
<dbReference type="EMBL" id="WHOA01000085">
    <property type="protein sequence ID" value="NOU71975.1"/>
    <property type="molecule type" value="Genomic_DNA"/>
</dbReference>
<evidence type="ECO:0000313" key="2">
    <source>
        <dbReference type="Proteomes" id="UP000616779"/>
    </source>
</evidence>
<keyword evidence="2" id="KW-1185">Reference proteome</keyword>
<organism evidence="1 2">
    <name type="scientific">Paenibacillus phytorum</name>
    <dbReference type="NCBI Taxonomy" id="2654977"/>
    <lineage>
        <taxon>Bacteria</taxon>
        <taxon>Bacillati</taxon>
        <taxon>Bacillota</taxon>
        <taxon>Bacilli</taxon>
        <taxon>Bacillales</taxon>
        <taxon>Paenibacillaceae</taxon>
        <taxon>Paenibacillus</taxon>
    </lineage>
</organism>
<dbReference type="Gene3D" id="3.40.50.720">
    <property type="entry name" value="NAD(P)-binding Rossmann-like Domain"/>
    <property type="match status" value="1"/>
</dbReference>
<evidence type="ECO:0000313" key="1">
    <source>
        <dbReference type="EMBL" id="NOU71975.1"/>
    </source>
</evidence>
<dbReference type="Proteomes" id="UP000616779">
    <property type="component" value="Unassembled WGS sequence"/>
</dbReference>
<name>A0ABX1XVX0_9BACL</name>
<gene>
    <name evidence="1" type="ORF">GC098_11180</name>
</gene>